<proteinExistence type="predicted"/>
<dbReference type="Gene3D" id="3.40.190.10">
    <property type="entry name" value="Periplasmic binding protein-like II"/>
    <property type="match status" value="2"/>
</dbReference>
<name>A0A6I6EVG8_9CLOT</name>
<dbReference type="Pfam" id="PF00497">
    <property type="entry name" value="SBP_bac_3"/>
    <property type="match status" value="1"/>
</dbReference>
<evidence type="ECO:0000313" key="4">
    <source>
        <dbReference type="Proteomes" id="UP000422764"/>
    </source>
</evidence>
<dbReference type="PANTHER" id="PTHR35936:SF19">
    <property type="entry name" value="AMINO-ACID-BINDING PROTEIN YXEM-RELATED"/>
    <property type="match status" value="1"/>
</dbReference>
<dbReference type="Proteomes" id="UP000422764">
    <property type="component" value="Chromosome"/>
</dbReference>
<organism evidence="3 4">
    <name type="scientific">Clostridium bovifaecis</name>
    <dbReference type="NCBI Taxonomy" id="2184719"/>
    <lineage>
        <taxon>Bacteria</taxon>
        <taxon>Bacillati</taxon>
        <taxon>Bacillota</taxon>
        <taxon>Clostridia</taxon>
        <taxon>Eubacteriales</taxon>
        <taxon>Clostridiaceae</taxon>
        <taxon>Clostridium</taxon>
    </lineage>
</organism>
<dbReference type="SMART" id="SM00062">
    <property type="entry name" value="PBPb"/>
    <property type="match status" value="1"/>
</dbReference>
<protein>
    <submittedName>
        <fullName evidence="3">Transporter substrate-binding domain-containing protein</fullName>
    </submittedName>
</protein>
<keyword evidence="1" id="KW-0732">Signal</keyword>
<dbReference type="InterPro" id="IPR001638">
    <property type="entry name" value="Solute-binding_3/MltF_N"/>
</dbReference>
<evidence type="ECO:0000259" key="2">
    <source>
        <dbReference type="SMART" id="SM00062"/>
    </source>
</evidence>
<evidence type="ECO:0000256" key="1">
    <source>
        <dbReference type="ARBA" id="ARBA00022729"/>
    </source>
</evidence>
<dbReference type="AlphaFoldDB" id="A0A6I6EVG8"/>
<reference evidence="3 4" key="1">
    <citation type="submission" date="2019-12" db="EMBL/GenBank/DDBJ databases">
        <title>Genome sequenceing of Clostridium bovifaecis.</title>
        <authorList>
            <person name="Yao Y."/>
        </authorList>
    </citation>
    <scope>NUCLEOTIDE SEQUENCE [LARGE SCALE GENOMIC DNA]</scope>
    <source>
        <strain evidence="3 4">BXX</strain>
    </source>
</reference>
<feature type="domain" description="Solute-binding protein family 3/N-terminal" evidence="2">
    <location>
        <begin position="46"/>
        <end position="270"/>
    </location>
</feature>
<dbReference type="SUPFAM" id="SSF53850">
    <property type="entry name" value="Periplasmic binding protein-like II"/>
    <property type="match status" value="1"/>
</dbReference>
<sequence>MRKVQKKMFMFFGMFILMSMIFVSCNLKPSSDKKIILLDEIKKSGKMRVGLMGTYPPYNFLNANNEVDGFDADIAKEVAKRIGVKAEFITTEWAGIIGGLEKGKFDIVVSQMTITDERKATMDFSKPYIKNSVNVIVREDNEKIKSIEDFKGKKIGVGLGTNDEQYLREVAMPKVGNFEIVTYNDVITSLMDLNTGRIDATINNMFAIKPQIEKNNLKVKAVGTAIKEDFAGMAIRKENPEFLAALDKALEDMKADGTYKSIFMKWFGVEPNI</sequence>
<dbReference type="EMBL" id="CP046522">
    <property type="protein sequence ID" value="QGU96353.1"/>
    <property type="molecule type" value="Genomic_DNA"/>
</dbReference>
<dbReference type="PANTHER" id="PTHR35936">
    <property type="entry name" value="MEMBRANE-BOUND LYTIC MUREIN TRANSGLYCOSYLASE F"/>
    <property type="match status" value="1"/>
</dbReference>
<accession>A0A6I6EVG8</accession>
<dbReference type="PROSITE" id="PS51257">
    <property type="entry name" value="PROKAR_LIPOPROTEIN"/>
    <property type="match status" value="1"/>
</dbReference>
<gene>
    <name evidence="3" type="ORF">GOM49_15755</name>
</gene>
<evidence type="ECO:0000313" key="3">
    <source>
        <dbReference type="EMBL" id="QGU96353.1"/>
    </source>
</evidence>
<keyword evidence="4" id="KW-1185">Reference proteome</keyword>